<dbReference type="Pfam" id="PF00621">
    <property type="entry name" value="RhoGEF"/>
    <property type="match status" value="1"/>
</dbReference>
<dbReference type="InterPro" id="IPR051092">
    <property type="entry name" value="FYVE_RhoGEF_PH"/>
</dbReference>
<dbReference type="GO" id="GO:0005737">
    <property type="term" value="C:cytoplasm"/>
    <property type="evidence" value="ECO:0007669"/>
    <property type="project" value="TreeGrafter"/>
</dbReference>
<gene>
    <name evidence="3" type="ORF">RRG08_006357</name>
</gene>
<evidence type="ECO:0000259" key="2">
    <source>
        <dbReference type="PROSITE" id="PS50010"/>
    </source>
</evidence>
<dbReference type="SUPFAM" id="SSF48065">
    <property type="entry name" value="DBL homology domain (DH-domain)"/>
    <property type="match status" value="1"/>
</dbReference>
<feature type="compositionally biased region" description="Polar residues" evidence="1">
    <location>
        <begin position="120"/>
        <end position="152"/>
    </location>
</feature>
<protein>
    <recommendedName>
        <fullName evidence="2">DH domain-containing protein</fullName>
    </recommendedName>
</protein>
<feature type="region of interest" description="Disordered" evidence="1">
    <location>
        <begin position="1"/>
        <end position="104"/>
    </location>
</feature>
<sequence length="471" mass="52891">MDNFFLFPIDEDDLGSETSSFNETDEPLTKGGVSHEEGSCDDEVLPRSPGEKFITTTTKTNRNRRSGISNIRSYSTTHRKMKPPSSPTLPPPVSSPGPLPHRGRRWSLDVISPLRLLVTPHSSTSTGRRPSAPESQDGSGDSSPTLAASTPPISGGRRYSQPILPKVKPVKDKHAKVKDASGKKDGKGGHHKVKESYVVITLDTGQNVVLTCKDDDRHLKHLLSVAMMDRRVLSYRMIVSSSRGVLKGGHSPMLGAINGRKVRSCENLLEVLSEPDDEWEREEALRAMPEVMRYCRRREILKEMARTDRHYYDNLQAVFDGYAEPLRKFSSLTAEEHRVLFMSLEPILSLTASLVNKGFPCVFAFELETALNTWDSENTRLGNLFSNTFWNYYRDFYQGYGEIKSLLLNKQQTDPTFEEFCDLRRRQGRLSLEALLALPEIMTSKLPFLPVKYSAPRNPVICCEIPGACVV</sequence>
<feature type="compositionally biased region" description="Basic and acidic residues" evidence="1">
    <location>
        <begin position="169"/>
        <end position="188"/>
    </location>
</feature>
<feature type="domain" description="DH" evidence="2">
    <location>
        <begin position="296"/>
        <end position="449"/>
    </location>
</feature>
<feature type="compositionally biased region" description="Pro residues" evidence="1">
    <location>
        <begin position="84"/>
        <end position="99"/>
    </location>
</feature>
<proteinExistence type="predicted"/>
<comment type="caution">
    <text evidence="3">The sequence shown here is derived from an EMBL/GenBank/DDBJ whole genome shotgun (WGS) entry which is preliminary data.</text>
</comment>
<dbReference type="GO" id="GO:0005085">
    <property type="term" value="F:guanyl-nucleotide exchange factor activity"/>
    <property type="evidence" value="ECO:0007669"/>
    <property type="project" value="InterPro"/>
</dbReference>
<name>A0AAE0Z9K5_9GAST</name>
<evidence type="ECO:0000313" key="4">
    <source>
        <dbReference type="Proteomes" id="UP001283361"/>
    </source>
</evidence>
<evidence type="ECO:0000313" key="3">
    <source>
        <dbReference type="EMBL" id="KAK3765322.1"/>
    </source>
</evidence>
<dbReference type="PROSITE" id="PS50010">
    <property type="entry name" value="DH_2"/>
    <property type="match status" value="1"/>
</dbReference>
<dbReference type="Proteomes" id="UP001283361">
    <property type="component" value="Unassembled WGS sequence"/>
</dbReference>
<dbReference type="EMBL" id="JAWDGP010004319">
    <property type="protein sequence ID" value="KAK3765322.1"/>
    <property type="molecule type" value="Genomic_DNA"/>
</dbReference>
<dbReference type="InterPro" id="IPR000219">
    <property type="entry name" value="DH_dom"/>
</dbReference>
<accession>A0AAE0Z9K5</accession>
<feature type="region of interest" description="Disordered" evidence="1">
    <location>
        <begin position="119"/>
        <end position="190"/>
    </location>
</feature>
<reference evidence="3" key="1">
    <citation type="journal article" date="2023" name="G3 (Bethesda)">
        <title>A reference genome for the long-term kleptoplast-retaining sea slug Elysia crispata morphotype clarki.</title>
        <authorList>
            <person name="Eastman K.E."/>
            <person name="Pendleton A.L."/>
            <person name="Shaikh M.A."/>
            <person name="Suttiyut T."/>
            <person name="Ogas R."/>
            <person name="Tomko P."/>
            <person name="Gavelis G."/>
            <person name="Widhalm J.R."/>
            <person name="Wisecaver J.H."/>
        </authorList>
    </citation>
    <scope>NUCLEOTIDE SEQUENCE</scope>
    <source>
        <strain evidence="3">ECLA1</strain>
    </source>
</reference>
<evidence type="ECO:0000256" key="1">
    <source>
        <dbReference type="SAM" id="MobiDB-lite"/>
    </source>
</evidence>
<dbReference type="PANTHER" id="PTHR12673:SF159">
    <property type="entry name" value="LD03170P"/>
    <property type="match status" value="1"/>
</dbReference>
<dbReference type="InterPro" id="IPR035899">
    <property type="entry name" value="DBL_dom_sf"/>
</dbReference>
<dbReference type="AlphaFoldDB" id="A0AAE0Z9K5"/>
<organism evidence="3 4">
    <name type="scientific">Elysia crispata</name>
    <name type="common">lettuce slug</name>
    <dbReference type="NCBI Taxonomy" id="231223"/>
    <lineage>
        <taxon>Eukaryota</taxon>
        <taxon>Metazoa</taxon>
        <taxon>Spiralia</taxon>
        <taxon>Lophotrochozoa</taxon>
        <taxon>Mollusca</taxon>
        <taxon>Gastropoda</taxon>
        <taxon>Heterobranchia</taxon>
        <taxon>Euthyneura</taxon>
        <taxon>Panpulmonata</taxon>
        <taxon>Sacoglossa</taxon>
        <taxon>Placobranchoidea</taxon>
        <taxon>Plakobranchidae</taxon>
        <taxon>Elysia</taxon>
    </lineage>
</organism>
<dbReference type="Gene3D" id="1.20.900.10">
    <property type="entry name" value="Dbl homology (DH) domain"/>
    <property type="match status" value="1"/>
</dbReference>
<keyword evidence="4" id="KW-1185">Reference proteome</keyword>
<feature type="compositionally biased region" description="Low complexity" evidence="1">
    <location>
        <begin position="55"/>
        <end position="75"/>
    </location>
</feature>
<dbReference type="PANTHER" id="PTHR12673">
    <property type="entry name" value="FACIOGENITAL DYSPLASIA PROTEIN"/>
    <property type="match status" value="1"/>
</dbReference>